<dbReference type="InterPro" id="IPR005107">
    <property type="entry name" value="CO_DH_flav_C"/>
</dbReference>
<comment type="caution">
    <text evidence="8">The sequence shown here is derived from an EMBL/GenBank/DDBJ whole genome shotgun (WGS) entry which is preliminary data.</text>
</comment>
<dbReference type="Pfam" id="PF03450">
    <property type="entry name" value="CO_deh_flav_C"/>
    <property type="match status" value="1"/>
</dbReference>
<dbReference type="Gene3D" id="3.10.20.30">
    <property type="match status" value="1"/>
</dbReference>
<feature type="domain" description="2Fe-2S ferredoxin-type" evidence="6">
    <location>
        <begin position="3"/>
        <end position="88"/>
    </location>
</feature>
<dbReference type="Gene3D" id="1.10.150.120">
    <property type="entry name" value="[2Fe-2S]-binding domain"/>
    <property type="match status" value="1"/>
</dbReference>
<dbReference type="InterPro" id="IPR012675">
    <property type="entry name" value="Beta-grasp_dom_sf"/>
</dbReference>
<evidence type="ECO:0000256" key="1">
    <source>
        <dbReference type="ARBA" id="ARBA00022630"/>
    </source>
</evidence>
<dbReference type="Pfam" id="PF01799">
    <property type="entry name" value="Fer2_2"/>
    <property type="match status" value="1"/>
</dbReference>
<dbReference type="InterPro" id="IPR016208">
    <property type="entry name" value="Ald_Oxase/xanthine_DH-like"/>
</dbReference>
<dbReference type="RefSeq" id="WP_379722501.1">
    <property type="nucleotide sequence ID" value="NZ_JBHSMS010000041.1"/>
</dbReference>
<dbReference type="PANTHER" id="PTHR45444">
    <property type="entry name" value="XANTHINE DEHYDROGENASE"/>
    <property type="match status" value="1"/>
</dbReference>
<organism evidence="8 9">
    <name type="scientific">Massilia jejuensis</name>
    <dbReference type="NCBI Taxonomy" id="648894"/>
    <lineage>
        <taxon>Bacteria</taxon>
        <taxon>Pseudomonadati</taxon>
        <taxon>Pseudomonadota</taxon>
        <taxon>Betaproteobacteria</taxon>
        <taxon>Burkholderiales</taxon>
        <taxon>Oxalobacteraceae</taxon>
        <taxon>Telluria group</taxon>
        <taxon>Massilia</taxon>
    </lineage>
</organism>
<dbReference type="InterPro" id="IPR002888">
    <property type="entry name" value="2Fe-2S-bd"/>
</dbReference>
<dbReference type="Gene3D" id="3.30.43.10">
    <property type="entry name" value="Uridine Diphospho-n-acetylenolpyruvylglucosamine Reductase, domain 2"/>
    <property type="match status" value="1"/>
</dbReference>
<accession>A0ABW0PK27</accession>
<evidence type="ECO:0000256" key="3">
    <source>
        <dbReference type="ARBA" id="ARBA00022827"/>
    </source>
</evidence>
<keyword evidence="9" id="KW-1185">Reference proteome</keyword>
<dbReference type="SUPFAM" id="SSF55447">
    <property type="entry name" value="CO dehydrogenase flavoprotein C-terminal domain-like"/>
    <property type="match status" value="1"/>
</dbReference>
<name>A0ABW0PK27_9BURK</name>
<proteinExistence type="predicted"/>
<dbReference type="PANTHER" id="PTHR45444:SF3">
    <property type="entry name" value="XANTHINE DEHYDROGENASE"/>
    <property type="match status" value="1"/>
</dbReference>
<dbReference type="InterPro" id="IPR016166">
    <property type="entry name" value="FAD-bd_PCMH"/>
</dbReference>
<dbReference type="Pfam" id="PF00941">
    <property type="entry name" value="FAD_binding_5"/>
    <property type="match status" value="1"/>
</dbReference>
<dbReference type="EMBL" id="JBHSMS010000041">
    <property type="protein sequence ID" value="MFC5512359.1"/>
    <property type="molecule type" value="Genomic_DNA"/>
</dbReference>
<dbReference type="SUPFAM" id="SSF56176">
    <property type="entry name" value="FAD-binding/transporter-associated domain-like"/>
    <property type="match status" value="1"/>
</dbReference>
<keyword evidence="4 8" id="KW-0560">Oxidoreductase</keyword>
<dbReference type="CDD" id="cd00207">
    <property type="entry name" value="fer2"/>
    <property type="match status" value="1"/>
</dbReference>
<dbReference type="PROSITE" id="PS00197">
    <property type="entry name" value="2FE2S_FER_1"/>
    <property type="match status" value="1"/>
</dbReference>
<dbReference type="InterPro" id="IPR036683">
    <property type="entry name" value="CO_DH_flav_C_dom_sf"/>
</dbReference>
<dbReference type="InterPro" id="IPR036010">
    <property type="entry name" value="2Fe-2S_ferredoxin-like_sf"/>
</dbReference>
<dbReference type="SUPFAM" id="SSF47741">
    <property type="entry name" value="CO dehydrogenase ISP C-domain like"/>
    <property type="match status" value="1"/>
</dbReference>
<evidence type="ECO:0000256" key="2">
    <source>
        <dbReference type="ARBA" id="ARBA00022723"/>
    </source>
</evidence>
<feature type="domain" description="FAD-binding PCMH-type" evidence="7">
    <location>
        <begin position="194"/>
        <end position="368"/>
    </location>
</feature>
<evidence type="ECO:0000313" key="9">
    <source>
        <dbReference type="Proteomes" id="UP001596031"/>
    </source>
</evidence>
<dbReference type="GO" id="GO:0004854">
    <property type="term" value="F:xanthine dehydrogenase activity"/>
    <property type="evidence" value="ECO:0007669"/>
    <property type="project" value="UniProtKB-EC"/>
</dbReference>
<dbReference type="Proteomes" id="UP001596031">
    <property type="component" value="Unassembled WGS sequence"/>
</dbReference>
<dbReference type="InterPro" id="IPR006058">
    <property type="entry name" value="2Fe2S_fd_BS"/>
</dbReference>
<dbReference type="InterPro" id="IPR016169">
    <property type="entry name" value="FAD-bd_PCMH_sub2"/>
</dbReference>
<gene>
    <name evidence="8" type="primary">xdhA</name>
    <name evidence="8" type="ORF">ACFPOU_14635</name>
</gene>
<dbReference type="InterPro" id="IPR001041">
    <property type="entry name" value="2Fe-2S_ferredoxin-type"/>
</dbReference>
<dbReference type="SUPFAM" id="SSF54292">
    <property type="entry name" value="2Fe-2S ferredoxin-like"/>
    <property type="match status" value="1"/>
</dbReference>
<keyword evidence="2" id="KW-0479">Metal-binding</keyword>
<dbReference type="SMART" id="SM01092">
    <property type="entry name" value="CO_deh_flav_C"/>
    <property type="match status" value="1"/>
</dbReference>
<keyword evidence="5" id="KW-0408">Iron</keyword>
<evidence type="ECO:0000259" key="6">
    <source>
        <dbReference type="PROSITE" id="PS51085"/>
    </source>
</evidence>
<dbReference type="Gene3D" id="3.30.390.50">
    <property type="entry name" value="CO dehydrogenase flavoprotein, C-terminal domain"/>
    <property type="match status" value="1"/>
</dbReference>
<dbReference type="PROSITE" id="PS51387">
    <property type="entry name" value="FAD_PCMH"/>
    <property type="match status" value="1"/>
</dbReference>
<evidence type="ECO:0000256" key="5">
    <source>
        <dbReference type="ARBA" id="ARBA00023004"/>
    </source>
</evidence>
<dbReference type="InterPro" id="IPR002346">
    <property type="entry name" value="Mopterin_DH_FAD-bd"/>
</dbReference>
<keyword evidence="1" id="KW-0285">Flavoprotein</keyword>
<protein>
    <submittedName>
        <fullName evidence="8">Xanthine dehydrogenase small subunit</fullName>
        <ecNumber evidence="8">1.17.1.4</ecNumber>
    </submittedName>
</protein>
<dbReference type="PROSITE" id="PS51085">
    <property type="entry name" value="2FE2S_FER_2"/>
    <property type="match status" value="1"/>
</dbReference>
<evidence type="ECO:0000259" key="7">
    <source>
        <dbReference type="PROSITE" id="PS51387"/>
    </source>
</evidence>
<dbReference type="InterPro" id="IPR012175">
    <property type="entry name" value="Xanth_DH_ssu_bac"/>
</dbReference>
<keyword evidence="3" id="KW-0274">FAD</keyword>
<dbReference type="InterPro" id="IPR036318">
    <property type="entry name" value="FAD-bd_PCMH-like_sf"/>
</dbReference>
<dbReference type="NCBIfam" id="TIGR02963">
    <property type="entry name" value="xanthine_xdhA"/>
    <property type="match status" value="1"/>
</dbReference>
<dbReference type="PIRSF" id="PIRSF036557">
    <property type="entry name" value="XdhA_RC"/>
    <property type="match status" value="1"/>
</dbReference>
<dbReference type="EC" id="1.17.1.4" evidence="8"/>
<evidence type="ECO:0000313" key="8">
    <source>
        <dbReference type="EMBL" id="MFC5512359.1"/>
    </source>
</evidence>
<dbReference type="Gene3D" id="3.30.465.10">
    <property type="match status" value="1"/>
</dbReference>
<dbReference type="InterPro" id="IPR014307">
    <property type="entry name" value="Xanthine_DH_ssu"/>
</dbReference>
<sequence>MAEPIRFYFRNAVHEVTGVAPTQTILQHLREDLRCTGTKEGCAEGDCGACTVVVGSLENGRLQMKALNACIGFTPTLDGKALFTVEDLQLPDGRLHPVQQALVECHGAQCGFCTPGFAMSLWGMYLDQEEHAGGQAPARCRIDDALSGNLCRCTGYRPIIEAAGRMAELPRAGFDRAALAAALAPLQRGAGCAYTFEGRSFHAPRTLAELVALRGAHPQALILAGSTDVGLWVTKQMRELDDIIYIGNVAELKSVVEAGAMLEIGAGVTLQDAYAAVCRHYPGELSGMWQRFASLPIRNAGTLGGNVANGSPIGDSMPWLIALGARLVLRGPGGERILALEDFYLGYQRKDLRADEFVAALHVPLPQAGVRFRTYKLAKRFDQDISAVCAAFALTLDGDIVRQARIAFGGMAATPRRAARAEAVLTHRAWSEDALKEAMAALAQDYAPLSDMRASSGYRMKAAQNLLRRFWLETRPSNPLPPSSVDAFAATA</sequence>
<dbReference type="InterPro" id="IPR036884">
    <property type="entry name" value="2Fe-2S-bd_dom_sf"/>
</dbReference>
<evidence type="ECO:0000256" key="4">
    <source>
        <dbReference type="ARBA" id="ARBA00023002"/>
    </source>
</evidence>
<dbReference type="InterPro" id="IPR016167">
    <property type="entry name" value="FAD-bd_PCMH_sub1"/>
</dbReference>
<reference evidence="9" key="1">
    <citation type="journal article" date="2019" name="Int. J. Syst. Evol. Microbiol.">
        <title>The Global Catalogue of Microorganisms (GCM) 10K type strain sequencing project: providing services to taxonomists for standard genome sequencing and annotation.</title>
        <authorList>
            <consortium name="The Broad Institute Genomics Platform"/>
            <consortium name="The Broad Institute Genome Sequencing Center for Infectious Disease"/>
            <person name="Wu L."/>
            <person name="Ma J."/>
        </authorList>
    </citation>
    <scope>NUCLEOTIDE SEQUENCE [LARGE SCALE GENOMIC DNA]</scope>
    <source>
        <strain evidence="9">CCUG 38813</strain>
    </source>
</reference>
<dbReference type="Pfam" id="PF00111">
    <property type="entry name" value="Fer2"/>
    <property type="match status" value="1"/>
</dbReference>